<accession>A0A7M1KPE3</accession>
<proteinExistence type="inferred from homology"/>
<dbReference type="AlphaFoldDB" id="A0A7M1KPE3"/>
<evidence type="ECO:0000256" key="1">
    <source>
        <dbReference type="ARBA" id="ARBA00006845"/>
    </source>
</evidence>
<evidence type="ECO:0000313" key="4">
    <source>
        <dbReference type="Proteomes" id="UP000594923"/>
    </source>
</evidence>
<dbReference type="Pfam" id="PF01337">
    <property type="entry name" value="Barstar"/>
    <property type="match status" value="1"/>
</dbReference>
<evidence type="ECO:0000313" key="3">
    <source>
        <dbReference type="EMBL" id="QOQ78157.1"/>
    </source>
</evidence>
<dbReference type="Gene3D" id="3.30.370.10">
    <property type="entry name" value="Barstar-like"/>
    <property type="match status" value="1"/>
</dbReference>
<dbReference type="InterPro" id="IPR000468">
    <property type="entry name" value="Barstar"/>
</dbReference>
<gene>
    <name evidence="3" type="ORF">IMF22_04400</name>
</gene>
<name>A0A7M1KPE3_9PSED</name>
<dbReference type="SUPFAM" id="SSF52038">
    <property type="entry name" value="Barstar-related"/>
    <property type="match status" value="1"/>
</dbReference>
<feature type="domain" description="Barstar (barnase inhibitor)" evidence="2">
    <location>
        <begin position="2"/>
        <end position="87"/>
    </location>
</feature>
<dbReference type="InterPro" id="IPR035905">
    <property type="entry name" value="Barstar-like_sf"/>
</dbReference>
<dbReference type="EMBL" id="CP063073">
    <property type="protein sequence ID" value="QOQ78157.1"/>
    <property type="molecule type" value="Genomic_DNA"/>
</dbReference>
<sequence>MVRVDANLITDWQTFHSVFAEKFGFPSFYGSNMDAWVDCLSYLDNPSAEMSSIHVQSGQPLSLVIDNAQNFKRRCPEQFEALVECAAFVNWRVVVAGGTPLLALAFKV</sequence>
<protein>
    <submittedName>
        <fullName evidence="3">Barstar family protein</fullName>
    </submittedName>
</protein>
<comment type="similarity">
    <text evidence="1">Belongs to the barstar family.</text>
</comment>
<organism evidence="3 4">
    <name type="scientific">Pseudomonas poae</name>
    <dbReference type="NCBI Taxonomy" id="200451"/>
    <lineage>
        <taxon>Bacteria</taxon>
        <taxon>Pseudomonadati</taxon>
        <taxon>Pseudomonadota</taxon>
        <taxon>Gammaproteobacteria</taxon>
        <taxon>Pseudomonadales</taxon>
        <taxon>Pseudomonadaceae</taxon>
        <taxon>Pseudomonas</taxon>
    </lineage>
</organism>
<evidence type="ECO:0000259" key="2">
    <source>
        <dbReference type="Pfam" id="PF01337"/>
    </source>
</evidence>
<reference evidence="3 4" key="1">
    <citation type="submission" date="2020-10" db="EMBL/GenBank/DDBJ databases">
        <title>High quality whole genome sequence of Pseudomonas poae PMA22.</title>
        <authorList>
            <person name="Hernandez J.G."/>
            <person name="Rodriguez P."/>
            <person name="Cuevas C."/>
            <person name="de la Calle F."/>
            <person name="Galan B."/>
            <person name="Garcia J.L."/>
        </authorList>
    </citation>
    <scope>NUCLEOTIDE SEQUENCE [LARGE SCALE GENOMIC DNA]</scope>
    <source>
        <strain evidence="3 4">PMA22</strain>
    </source>
</reference>
<dbReference type="Proteomes" id="UP000594923">
    <property type="component" value="Chromosome"/>
</dbReference>